<keyword evidence="2 5" id="KW-0812">Transmembrane</keyword>
<sequence>MSMRCPGCASDEMRVSFFHGQEVDSCTACGGIWFDSGELNGALSAADNGNDSVGIESSLGCHKGESTRSCSHCETKLQHYHLMDDFHVEVDVCHTCTGVWIDEHEREKVVQSPQIQVALEELNKKVNVKTWLFQFLMQMPTEYNLKPKTTPWVTYTLLAINTFIFIATVLQPNATEWIYDTFALKPVDLMQGQNITGLVSHMFMHGGWMHLIGNMYFLYVVGDNLEDALGHKRFLALYLVCGFAAAAAHIISEPSSSIYMVGASGAIAGLFGMYLLWFRHASLTFMFIIYQKKLSPMAFFAIWLAMNLFGAYIGGGGVAYWAHIGGFVAGLVIGIALKKQVMRDNPILSMLNSQELKVAR</sequence>
<dbReference type="InterPro" id="IPR050925">
    <property type="entry name" value="Rhomboid_protease_S54"/>
</dbReference>
<feature type="transmembrane region" description="Helical" evidence="5">
    <location>
        <begin position="152"/>
        <end position="170"/>
    </location>
</feature>
<organism evidence="8 9">
    <name type="scientific">Shewanella sairae</name>
    <dbReference type="NCBI Taxonomy" id="190310"/>
    <lineage>
        <taxon>Bacteria</taxon>
        <taxon>Pseudomonadati</taxon>
        <taxon>Pseudomonadota</taxon>
        <taxon>Gammaproteobacteria</taxon>
        <taxon>Alteromonadales</taxon>
        <taxon>Shewanellaceae</taxon>
        <taxon>Shewanella</taxon>
    </lineage>
</organism>
<dbReference type="InterPro" id="IPR035952">
    <property type="entry name" value="Rhomboid-like_sf"/>
</dbReference>
<feature type="transmembrane region" description="Helical" evidence="5">
    <location>
        <begin position="320"/>
        <end position="337"/>
    </location>
</feature>
<keyword evidence="9" id="KW-1185">Reference proteome</keyword>
<feature type="domain" description="Transcription factor zinc-finger" evidence="7">
    <location>
        <begin position="4"/>
        <end position="43"/>
    </location>
</feature>
<accession>A0ABQ4PDJ9</accession>
<dbReference type="RefSeq" id="WP_220781004.1">
    <property type="nucleotide sequence ID" value="NZ_BPEY01000029.1"/>
</dbReference>
<comment type="subcellular location">
    <subcellularLocation>
        <location evidence="1">Membrane</location>
        <topology evidence="1">Multi-pass membrane protein</topology>
    </subcellularLocation>
</comment>
<dbReference type="Proteomes" id="UP000887104">
    <property type="component" value="Unassembled WGS sequence"/>
</dbReference>
<dbReference type="SUPFAM" id="SSF144091">
    <property type="entry name" value="Rhomboid-like"/>
    <property type="match status" value="1"/>
</dbReference>
<evidence type="ECO:0000256" key="5">
    <source>
        <dbReference type="SAM" id="Phobius"/>
    </source>
</evidence>
<evidence type="ECO:0000313" key="9">
    <source>
        <dbReference type="Proteomes" id="UP000887104"/>
    </source>
</evidence>
<comment type="caution">
    <text evidence="8">The sequence shown here is derived from an EMBL/GenBank/DDBJ whole genome shotgun (WGS) entry which is preliminary data.</text>
</comment>
<proteinExistence type="predicted"/>
<dbReference type="Pfam" id="PF01694">
    <property type="entry name" value="Rhomboid"/>
    <property type="match status" value="1"/>
</dbReference>
<evidence type="ECO:0000259" key="7">
    <source>
        <dbReference type="Pfam" id="PF13453"/>
    </source>
</evidence>
<evidence type="ECO:0000259" key="6">
    <source>
        <dbReference type="Pfam" id="PF01694"/>
    </source>
</evidence>
<protein>
    <recommendedName>
        <fullName evidence="10">Rhomboid family intramembrane serine protease</fullName>
    </recommendedName>
</protein>
<dbReference type="PANTHER" id="PTHR43731:SF26">
    <property type="entry name" value="RHOMBOID-LIKE PROTEIN 10, CHLOROPLASTIC"/>
    <property type="match status" value="1"/>
</dbReference>
<reference evidence="8" key="1">
    <citation type="submission" date="2021-05" db="EMBL/GenBank/DDBJ databases">
        <title>Molecular characterization for Shewanella algae harboring chromosomal blaOXA-55-like strains isolated from clinical and environment sample.</title>
        <authorList>
            <person name="Ohama Y."/>
            <person name="Aoki K."/>
            <person name="Harada S."/>
            <person name="Moriya K."/>
            <person name="Ishii Y."/>
            <person name="Tateda K."/>
        </authorList>
    </citation>
    <scope>NUCLEOTIDE SEQUENCE</scope>
    <source>
        <strain evidence="8">JCM 11563</strain>
    </source>
</reference>
<dbReference type="Gene3D" id="1.20.1540.10">
    <property type="entry name" value="Rhomboid-like"/>
    <property type="match status" value="1"/>
</dbReference>
<evidence type="ECO:0000256" key="4">
    <source>
        <dbReference type="ARBA" id="ARBA00023136"/>
    </source>
</evidence>
<evidence type="ECO:0000256" key="3">
    <source>
        <dbReference type="ARBA" id="ARBA00022989"/>
    </source>
</evidence>
<feature type="transmembrane region" description="Helical" evidence="5">
    <location>
        <begin position="258"/>
        <end position="277"/>
    </location>
</feature>
<evidence type="ECO:0000313" key="8">
    <source>
        <dbReference type="EMBL" id="GIU45637.1"/>
    </source>
</evidence>
<dbReference type="Pfam" id="PF13453">
    <property type="entry name" value="Zn_ribbon_TFIIB"/>
    <property type="match status" value="2"/>
</dbReference>
<dbReference type="PANTHER" id="PTHR43731">
    <property type="entry name" value="RHOMBOID PROTEASE"/>
    <property type="match status" value="1"/>
</dbReference>
<keyword evidence="3 5" id="KW-1133">Transmembrane helix</keyword>
<gene>
    <name evidence="8" type="ORF">TUM4438_19580</name>
</gene>
<feature type="domain" description="Peptidase S54 rhomboid" evidence="6">
    <location>
        <begin position="195"/>
        <end position="338"/>
    </location>
</feature>
<dbReference type="InterPro" id="IPR022764">
    <property type="entry name" value="Peptidase_S54_rhomboid_dom"/>
</dbReference>
<feature type="domain" description="Transcription factor zinc-finger" evidence="7">
    <location>
        <begin position="70"/>
        <end position="111"/>
    </location>
</feature>
<evidence type="ECO:0000256" key="2">
    <source>
        <dbReference type="ARBA" id="ARBA00022692"/>
    </source>
</evidence>
<evidence type="ECO:0000256" key="1">
    <source>
        <dbReference type="ARBA" id="ARBA00004141"/>
    </source>
</evidence>
<keyword evidence="4 5" id="KW-0472">Membrane</keyword>
<dbReference type="InterPro" id="IPR027392">
    <property type="entry name" value="TF_Znf"/>
</dbReference>
<evidence type="ECO:0008006" key="10">
    <source>
        <dbReference type="Google" id="ProtNLM"/>
    </source>
</evidence>
<name>A0ABQ4PDJ9_9GAMM</name>
<feature type="transmembrane region" description="Helical" evidence="5">
    <location>
        <begin position="234"/>
        <end position="252"/>
    </location>
</feature>
<feature type="transmembrane region" description="Helical" evidence="5">
    <location>
        <begin position="297"/>
        <end position="314"/>
    </location>
</feature>
<feature type="transmembrane region" description="Helical" evidence="5">
    <location>
        <begin position="202"/>
        <end position="222"/>
    </location>
</feature>
<dbReference type="EMBL" id="BPEY01000029">
    <property type="protein sequence ID" value="GIU45637.1"/>
    <property type="molecule type" value="Genomic_DNA"/>
</dbReference>